<reference evidence="2" key="1">
    <citation type="journal article" date="2023" name="Hortic. Res.">
        <title>A chromosome-level phased genome enabling allele-level studies in sweet orange: a case study on citrus Huanglongbing tolerance.</title>
        <authorList>
            <person name="Wu B."/>
            <person name="Yu Q."/>
            <person name="Deng Z."/>
            <person name="Duan Y."/>
            <person name="Luo F."/>
            <person name="Gmitter F. Jr."/>
        </authorList>
    </citation>
    <scope>NUCLEOTIDE SEQUENCE [LARGE SCALE GENOMIC DNA]</scope>
    <source>
        <strain evidence="2">cv. Valencia</strain>
    </source>
</reference>
<organism evidence="1 2">
    <name type="scientific">Citrus sinensis</name>
    <name type="common">Sweet orange</name>
    <name type="synonym">Citrus aurantium var. sinensis</name>
    <dbReference type="NCBI Taxonomy" id="2711"/>
    <lineage>
        <taxon>Eukaryota</taxon>
        <taxon>Viridiplantae</taxon>
        <taxon>Streptophyta</taxon>
        <taxon>Embryophyta</taxon>
        <taxon>Tracheophyta</taxon>
        <taxon>Spermatophyta</taxon>
        <taxon>Magnoliopsida</taxon>
        <taxon>eudicotyledons</taxon>
        <taxon>Gunneridae</taxon>
        <taxon>Pentapetalae</taxon>
        <taxon>rosids</taxon>
        <taxon>malvids</taxon>
        <taxon>Sapindales</taxon>
        <taxon>Rutaceae</taxon>
        <taxon>Aurantioideae</taxon>
        <taxon>Citrus</taxon>
    </lineage>
</organism>
<sequence length="204" mass="22812">MGRKKLQLQRIENKSRCQVTFSKRRSGLIKKARELSVLCDVDLALVIFSSRGRLYEFCSADSLASILERYQSRIAEEAVASGAPKAEDPQAGYSSLHVHDELLKIVQRQLEGPNFEQFTATDLLQLENLLNDTLTEIRAVKVHSYAHWASLVQTQLMMGSIRTLQAKEKLLREEKKLLEGKIAAGEKSGNDTTAAAMATLPLLR</sequence>
<keyword evidence="2" id="KW-1185">Reference proteome</keyword>
<accession>A0ACB8LH64</accession>
<proteinExistence type="predicted"/>
<gene>
    <name evidence="1" type="ORF">KPL71_013055</name>
</gene>
<comment type="caution">
    <text evidence="1">The sequence shown here is derived from an EMBL/GenBank/DDBJ whole genome shotgun (WGS) entry which is preliminary data.</text>
</comment>
<dbReference type="EMBL" id="CM039173">
    <property type="protein sequence ID" value="KAH9772535.1"/>
    <property type="molecule type" value="Genomic_DNA"/>
</dbReference>
<name>A0ACB8LH64_CITSI</name>
<protein>
    <submittedName>
        <fullName evidence="1">Agamous-like MADS-box protein AGL8</fullName>
    </submittedName>
</protein>
<dbReference type="Proteomes" id="UP000829398">
    <property type="component" value="Chromosome 4"/>
</dbReference>
<evidence type="ECO:0000313" key="2">
    <source>
        <dbReference type="Proteomes" id="UP000829398"/>
    </source>
</evidence>
<evidence type="ECO:0000313" key="1">
    <source>
        <dbReference type="EMBL" id="KAH9772535.1"/>
    </source>
</evidence>